<dbReference type="GO" id="GO:0080120">
    <property type="term" value="P:CAAX-box protein maturation"/>
    <property type="evidence" value="ECO:0007669"/>
    <property type="project" value="UniProtKB-ARBA"/>
</dbReference>
<dbReference type="EMBL" id="SJPH01000002">
    <property type="protein sequence ID" value="TWT47386.1"/>
    <property type="molecule type" value="Genomic_DNA"/>
</dbReference>
<dbReference type="InterPro" id="IPR014346">
    <property type="entry name" value="Prenyl_protease-related"/>
</dbReference>
<reference evidence="3 4" key="1">
    <citation type="submission" date="2019-02" db="EMBL/GenBank/DDBJ databases">
        <title>Deep-cultivation of Planctomycetes and their phenomic and genomic characterization uncovers novel biology.</title>
        <authorList>
            <person name="Wiegand S."/>
            <person name="Jogler M."/>
            <person name="Boedeker C."/>
            <person name="Pinto D."/>
            <person name="Vollmers J."/>
            <person name="Rivas-Marin E."/>
            <person name="Kohn T."/>
            <person name="Peeters S.H."/>
            <person name="Heuer A."/>
            <person name="Rast P."/>
            <person name="Oberbeckmann S."/>
            <person name="Bunk B."/>
            <person name="Jeske O."/>
            <person name="Meyerdierks A."/>
            <person name="Storesund J.E."/>
            <person name="Kallscheuer N."/>
            <person name="Luecker S."/>
            <person name="Lage O.M."/>
            <person name="Pohl T."/>
            <person name="Merkel B.J."/>
            <person name="Hornburger P."/>
            <person name="Mueller R.-W."/>
            <person name="Bruemmer F."/>
            <person name="Labrenz M."/>
            <person name="Spormann A.M."/>
            <person name="Op Den Camp H."/>
            <person name="Overmann J."/>
            <person name="Amann R."/>
            <person name="Jetten M.S.M."/>
            <person name="Mascher T."/>
            <person name="Medema M.H."/>
            <person name="Devos D.P."/>
            <person name="Kaster A.-K."/>
            <person name="Ovreas L."/>
            <person name="Rohde M."/>
            <person name="Galperin M.Y."/>
            <person name="Jogler C."/>
        </authorList>
    </citation>
    <scope>NUCLEOTIDE SEQUENCE [LARGE SCALE GENOMIC DNA]</scope>
    <source>
        <strain evidence="3 4">Pla111</strain>
    </source>
</reference>
<evidence type="ECO:0000313" key="4">
    <source>
        <dbReference type="Proteomes" id="UP000318995"/>
    </source>
</evidence>
<feature type="transmembrane region" description="Helical" evidence="1">
    <location>
        <begin position="96"/>
        <end position="119"/>
    </location>
</feature>
<evidence type="ECO:0000313" key="3">
    <source>
        <dbReference type="EMBL" id="TWT47386.1"/>
    </source>
</evidence>
<feature type="transmembrane region" description="Helical" evidence="1">
    <location>
        <begin position="69"/>
        <end position="89"/>
    </location>
</feature>
<dbReference type="RefSeq" id="WP_197524760.1">
    <property type="nucleotide sequence ID" value="NZ_SJPH01000002.1"/>
</dbReference>
<name>A0A5C5W925_9BACT</name>
<gene>
    <name evidence="3" type="ORF">Pla111_09990</name>
</gene>
<evidence type="ECO:0000259" key="2">
    <source>
        <dbReference type="Pfam" id="PF02517"/>
    </source>
</evidence>
<dbReference type="Pfam" id="PF02517">
    <property type="entry name" value="Rce1-like"/>
    <property type="match status" value="1"/>
</dbReference>
<evidence type="ECO:0000256" key="1">
    <source>
        <dbReference type="SAM" id="Phobius"/>
    </source>
</evidence>
<proteinExistence type="predicted"/>
<accession>A0A5C5W925</accession>
<dbReference type="NCBIfam" id="TIGR03008">
    <property type="entry name" value="pepcterm_CAAX"/>
    <property type="match status" value="1"/>
</dbReference>
<dbReference type="GO" id="GO:0006508">
    <property type="term" value="P:proteolysis"/>
    <property type="evidence" value="ECO:0007669"/>
    <property type="project" value="UniProtKB-KW"/>
</dbReference>
<dbReference type="Proteomes" id="UP000318995">
    <property type="component" value="Unassembled WGS sequence"/>
</dbReference>
<keyword evidence="4" id="KW-1185">Reference proteome</keyword>
<organism evidence="3 4">
    <name type="scientific">Botrimarina hoheduenensis</name>
    <dbReference type="NCBI Taxonomy" id="2528000"/>
    <lineage>
        <taxon>Bacteria</taxon>
        <taxon>Pseudomonadati</taxon>
        <taxon>Planctomycetota</taxon>
        <taxon>Planctomycetia</taxon>
        <taxon>Pirellulales</taxon>
        <taxon>Lacipirellulaceae</taxon>
        <taxon>Botrimarina</taxon>
    </lineage>
</organism>
<comment type="caution">
    <text evidence="3">The sequence shown here is derived from an EMBL/GenBank/DDBJ whole genome shotgun (WGS) entry which is preliminary data.</text>
</comment>
<sequence length="272" mass="29766">MSPPPSTDPPAEPVPGTLGIRALASDSTWPYVLPMAVYLLLSSLEPSAPAPGEAARANSWGFTYADYPALYTTKLALTALALWLGAAAWRQWRLRVSPLAIVVGVVGVVAWIGCCKLGLEGRLMATLGPESLVAKFLQMLGLGVERPAFNPFEQLEGSPAYRNGFLAVRFLGLVVLVPLFEELLLRGWLMRNVVSPNFWRVPFGRVTVQAALVGTAFPMLYHPEKLAALVWFSLVTLLMVRTKNYWDCVAAHAVTNLLLGLYVVQTGSWELW</sequence>
<protein>
    <submittedName>
        <fullName evidence="3">CAAX amino terminal protease self-immunity</fullName>
    </submittedName>
</protein>
<keyword evidence="3" id="KW-0645">Protease</keyword>
<keyword evidence="1" id="KW-0812">Transmembrane</keyword>
<feature type="domain" description="CAAX prenyl protease 2/Lysostaphin resistance protein A-like" evidence="2">
    <location>
        <begin position="166"/>
        <end position="258"/>
    </location>
</feature>
<keyword evidence="1" id="KW-0472">Membrane</keyword>
<keyword evidence="1" id="KW-1133">Transmembrane helix</keyword>
<dbReference type="InterPro" id="IPR003675">
    <property type="entry name" value="Rce1/LyrA-like_dom"/>
</dbReference>
<dbReference type="GO" id="GO:0004175">
    <property type="term" value="F:endopeptidase activity"/>
    <property type="evidence" value="ECO:0007669"/>
    <property type="project" value="UniProtKB-ARBA"/>
</dbReference>
<dbReference type="AlphaFoldDB" id="A0A5C5W925"/>
<keyword evidence="3" id="KW-0378">Hydrolase</keyword>